<feature type="chain" id="PRO_5032351536" description="Fibrobacter succinogenes major paralogous domain-containing protein" evidence="1">
    <location>
        <begin position="23"/>
        <end position="560"/>
    </location>
</feature>
<name>A0A7T7UY17_9FLAO</name>
<evidence type="ECO:0000313" key="3">
    <source>
        <dbReference type="Proteomes" id="UP000595426"/>
    </source>
</evidence>
<dbReference type="EMBL" id="CP067018">
    <property type="protein sequence ID" value="QQN58139.1"/>
    <property type="molecule type" value="Genomic_DNA"/>
</dbReference>
<dbReference type="KEGG" id="egm:AYC65_06470"/>
<dbReference type="Proteomes" id="UP000595426">
    <property type="component" value="Chromosome"/>
</dbReference>
<sequence length="560" mass="60633">MNKVLKLSFLVGLFLFAISCRGTDTDRNISNNGHSISFNITEGGFDMDYQASVNSNFRNAVINREEKINSGPFSITSGFSPFISKIHYSSVLSSSTSKASVFSLGVNVKYRVIVYRQDGTYLGQEVGNVSDKGQKFFANLNLVGGQRYTFVTYSLNTTADPPVVPTDNLDSAVLNLNGLDGKESGTDLMYAINENVLLSGGNTVLDVVLKHQFSRISISVENTDAKGTPGQPDYIKGSYALNNNTTGGFTGKINNFYSSTKISLKNGSVTGTNSGEASIPGISTTAQTFIINTGGETAYKTTITIPVGAIAIGKDVNRSPVNISIDGPAKAGLEPGRFYTLKLKFNSDRYTDVNGNTVTKGTGIYAVIGGYKWARYNEGVANKNPTVNNPDVLRKEVHGSYYQWGYQFTVADADTYDGSISNWNRTNNTNNKGWNNGTEDRPIKTSNDPCVGGFRVPTHSDLRTLINNTVQNDVGSFETSAANYGAAKVFRSKKAPEIQLTFPNAGFRESTNGSLRYRGYGGYYWASSSYASNFMSSETGILMDKALYGSFGNSVRCIAE</sequence>
<feature type="signal peptide" evidence="1">
    <location>
        <begin position="1"/>
        <end position="22"/>
    </location>
</feature>
<accession>A0A7T7UY17</accession>
<dbReference type="PROSITE" id="PS51257">
    <property type="entry name" value="PROKAR_LIPOPROTEIN"/>
    <property type="match status" value="1"/>
</dbReference>
<dbReference type="RefSeq" id="WP_052114711.1">
    <property type="nucleotide sequence ID" value="NZ_CBCSDR010000001.1"/>
</dbReference>
<gene>
    <name evidence="2" type="ORF">I6H88_17160</name>
</gene>
<dbReference type="OrthoDB" id="1453974at2"/>
<reference evidence="2 3" key="1">
    <citation type="submission" date="2020-12" db="EMBL/GenBank/DDBJ databases">
        <title>FDA dAtabase for Regulatory Grade micrObial Sequences (FDA-ARGOS): Supporting development and validation of Infectious Disease Dx tests.</title>
        <authorList>
            <person name="Kerrigan L."/>
            <person name="Long C."/>
            <person name="Tallon L."/>
            <person name="Sadzewicz L."/>
            <person name="Zhao X."/>
            <person name="Boylan J."/>
            <person name="Ott S."/>
            <person name="Bowen H."/>
            <person name="Vavikolanu K."/>
            <person name="Mehta A."/>
            <person name="Aluvathingal J."/>
            <person name="Nadendla S."/>
            <person name="Yan Y."/>
            <person name="Sichtig H."/>
        </authorList>
    </citation>
    <scope>NUCLEOTIDE SEQUENCE [LARGE SCALE GENOMIC DNA]</scope>
    <source>
        <strain evidence="2 3">FDAARGOS_1031</strain>
    </source>
</reference>
<dbReference type="AlphaFoldDB" id="A0A7T7UY17"/>
<dbReference type="GeneID" id="93132538"/>
<proteinExistence type="predicted"/>
<evidence type="ECO:0008006" key="4">
    <source>
        <dbReference type="Google" id="ProtNLM"/>
    </source>
</evidence>
<organism evidence="2 3">
    <name type="scientific">Elizabethkingia bruuniana</name>
    <dbReference type="NCBI Taxonomy" id="1756149"/>
    <lineage>
        <taxon>Bacteria</taxon>
        <taxon>Pseudomonadati</taxon>
        <taxon>Bacteroidota</taxon>
        <taxon>Flavobacteriia</taxon>
        <taxon>Flavobacteriales</taxon>
        <taxon>Weeksellaceae</taxon>
        <taxon>Elizabethkingia</taxon>
    </lineage>
</organism>
<evidence type="ECO:0000313" key="2">
    <source>
        <dbReference type="EMBL" id="QQN58139.1"/>
    </source>
</evidence>
<protein>
    <recommendedName>
        <fullName evidence="4">Fibrobacter succinogenes major paralogous domain-containing protein</fullName>
    </recommendedName>
</protein>
<keyword evidence="1" id="KW-0732">Signal</keyword>
<keyword evidence="3" id="KW-1185">Reference proteome</keyword>
<evidence type="ECO:0000256" key="1">
    <source>
        <dbReference type="SAM" id="SignalP"/>
    </source>
</evidence>